<dbReference type="Pfam" id="PF20153">
    <property type="entry name" value="DUF6535"/>
    <property type="match status" value="1"/>
</dbReference>
<keyword evidence="2" id="KW-0472">Membrane</keyword>
<dbReference type="EMBL" id="KV419459">
    <property type="protein sequence ID" value="KZS87022.1"/>
    <property type="molecule type" value="Genomic_DNA"/>
</dbReference>
<organism evidence="4 5">
    <name type="scientific">Sistotremastrum niveocremeum HHB9708</name>
    <dbReference type="NCBI Taxonomy" id="1314777"/>
    <lineage>
        <taxon>Eukaryota</taxon>
        <taxon>Fungi</taxon>
        <taxon>Dikarya</taxon>
        <taxon>Basidiomycota</taxon>
        <taxon>Agaricomycotina</taxon>
        <taxon>Agaricomycetes</taxon>
        <taxon>Sistotremastrales</taxon>
        <taxon>Sistotremastraceae</taxon>
        <taxon>Sertulicium</taxon>
        <taxon>Sertulicium niveocremeum</taxon>
    </lineage>
</organism>
<sequence>MPHAPSRFGMPPPRKPLGDVDANTHMAETLSSQFGCLLDAVKELNSTMKSQKSAVEGVKSALDTHTKKFEILTREAEKDDQPYPEKPLNDDSTSSGLYEMALMRTKEKVERWNGRIDVTFIFVALFSAVITGFAVLVTQSISTSTSPTPPGLVLHLYRDPQCSRISFASIPSFVLGASQ</sequence>
<evidence type="ECO:0000313" key="4">
    <source>
        <dbReference type="EMBL" id="KZS87022.1"/>
    </source>
</evidence>
<keyword evidence="2" id="KW-0812">Transmembrane</keyword>
<keyword evidence="2" id="KW-1133">Transmembrane helix</keyword>
<proteinExistence type="predicted"/>
<dbReference type="OrthoDB" id="3235960at2759"/>
<feature type="transmembrane region" description="Helical" evidence="2">
    <location>
        <begin position="116"/>
        <end position="137"/>
    </location>
</feature>
<dbReference type="InterPro" id="IPR045338">
    <property type="entry name" value="DUF6535"/>
</dbReference>
<evidence type="ECO:0000256" key="1">
    <source>
        <dbReference type="SAM" id="MobiDB-lite"/>
    </source>
</evidence>
<dbReference type="AlphaFoldDB" id="A0A164MTL7"/>
<accession>A0A164MTL7</accession>
<dbReference type="Proteomes" id="UP000076722">
    <property type="component" value="Unassembled WGS sequence"/>
</dbReference>
<feature type="region of interest" description="Disordered" evidence="1">
    <location>
        <begin position="1"/>
        <end position="21"/>
    </location>
</feature>
<name>A0A164MTL7_9AGAM</name>
<protein>
    <recommendedName>
        <fullName evidence="3">DUF6535 domain-containing protein</fullName>
    </recommendedName>
</protein>
<evidence type="ECO:0000256" key="2">
    <source>
        <dbReference type="SAM" id="Phobius"/>
    </source>
</evidence>
<evidence type="ECO:0000313" key="5">
    <source>
        <dbReference type="Proteomes" id="UP000076722"/>
    </source>
</evidence>
<evidence type="ECO:0000259" key="3">
    <source>
        <dbReference type="Pfam" id="PF20153"/>
    </source>
</evidence>
<reference evidence="4 5" key="1">
    <citation type="journal article" date="2016" name="Mol. Biol. Evol.">
        <title>Comparative Genomics of Early-Diverging Mushroom-Forming Fungi Provides Insights into the Origins of Lignocellulose Decay Capabilities.</title>
        <authorList>
            <person name="Nagy L.G."/>
            <person name="Riley R."/>
            <person name="Tritt A."/>
            <person name="Adam C."/>
            <person name="Daum C."/>
            <person name="Floudas D."/>
            <person name="Sun H."/>
            <person name="Yadav J.S."/>
            <person name="Pangilinan J."/>
            <person name="Larsson K.H."/>
            <person name="Matsuura K."/>
            <person name="Barry K."/>
            <person name="Labutti K."/>
            <person name="Kuo R."/>
            <person name="Ohm R.A."/>
            <person name="Bhattacharya S.S."/>
            <person name="Shirouzu T."/>
            <person name="Yoshinaga Y."/>
            <person name="Martin F.M."/>
            <person name="Grigoriev I.V."/>
            <person name="Hibbett D.S."/>
        </authorList>
    </citation>
    <scope>NUCLEOTIDE SEQUENCE [LARGE SCALE GENOMIC DNA]</scope>
    <source>
        <strain evidence="4 5">HHB9708</strain>
    </source>
</reference>
<feature type="domain" description="DUF6535" evidence="3">
    <location>
        <begin position="99"/>
        <end position="145"/>
    </location>
</feature>
<keyword evidence="5" id="KW-1185">Reference proteome</keyword>
<gene>
    <name evidence="4" type="ORF">SISNIDRAFT_471302</name>
</gene>